<keyword evidence="10" id="KW-0067">ATP-binding</keyword>
<evidence type="ECO:0000313" key="20">
    <source>
        <dbReference type="EMBL" id="KAJ5066044.1"/>
    </source>
</evidence>
<dbReference type="Pfam" id="PF06777">
    <property type="entry name" value="HBB"/>
    <property type="match status" value="1"/>
</dbReference>
<dbReference type="GO" id="GO:0045951">
    <property type="term" value="P:positive regulation of mitotic recombination"/>
    <property type="evidence" value="ECO:0007669"/>
    <property type="project" value="TreeGrafter"/>
</dbReference>
<dbReference type="Pfam" id="PF13307">
    <property type="entry name" value="Helicase_C_2"/>
    <property type="match status" value="1"/>
</dbReference>
<evidence type="ECO:0000256" key="10">
    <source>
        <dbReference type="ARBA" id="ARBA00022840"/>
    </source>
</evidence>
<keyword evidence="11" id="KW-0408">Iron</keyword>
<keyword evidence="8" id="KW-0378">Hydrolase</keyword>
<evidence type="ECO:0000256" key="17">
    <source>
        <dbReference type="ARBA" id="ARBA00044969"/>
    </source>
</evidence>
<comment type="cofactor">
    <cofactor evidence="1">
        <name>[4Fe-4S] cluster</name>
        <dbReference type="ChEBI" id="CHEBI:49883"/>
    </cofactor>
</comment>
<organism evidence="20 21">
    <name type="scientific">Anaeramoeba ignava</name>
    <name type="common">Anaerobic marine amoeba</name>
    <dbReference type="NCBI Taxonomy" id="1746090"/>
    <lineage>
        <taxon>Eukaryota</taxon>
        <taxon>Metamonada</taxon>
        <taxon>Anaeramoebidae</taxon>
        <taxon>Anaeramoeba</taxon>
    </lineage>
</organism>
<dbReference type="OMA" id="WQTMGIL"/>
<dbReference type="PANTHER" id="PTHR11472:SF1">
    <property type="entry name" value="GENERAL TRANSCRIPTION AND DNA REPAIR FACTOR IIH HELICASE SUBUNIT XPD"/>
    <property type="match status" value="1"/>
</dbReference>
<keyword evidence="15" id="KW-0413">Isomerase</keyword>
<dbReference type="GO" id="GO:0005634">
    <property type="term" value="C:nucleus"/>
    <property type="evidence" value="ECO:0007669"/>
    <property type="project" value="UniProtKB-SubCell"/>
</dbReference>
<evidence type="ECO:0000256" key="8">
    <source>
        <dbReference type="ARBA" id="ARBA00022801"/>
    </source>
</evidence>
<dbReference type="InterPro" id="IPR006555">
    <property type="entry name" value="ATP-dep_Helicase_C"/>
</dbReference>
<comment type="caution">
    <text evidence="20">The sequence shown here is derived from an EMBL/GenBank/DDBJ whole genome shotgun (WGS) entry which is preliminary data.</text>
</comment>
<dbReference type="PANTHER" id="PTHR11472">
    <property type="entry name" value="DNA REPAIR DEAD HELICASE RAD3/XP-D SUBFAMILY MEMBER"/>
    <property type="match status" value="1"/>
</dbReference>
<evidence type="ECO:0000256" key="18">
    <source>
        <dbReference type="ARBA" id="ARBA00048954"/>
    </source>
</evidence>
<dbReference type="SMART" id="SM00488">
    <property type="entry name" value="DEXDc2"/>
    <property type="match status" value="1"/>
</dbReference>
<name>A0A9Q0R4S1_ANAIG</name>
<dbReference type="SMART" id="SM00491">
    <property type="entry name" value="HELICc2"/>
    <property type="match status" value="1"/>
</dbReference>
<dbReference type="NCBIfam" id="TIGR00604">
    <property type="entry name" value="rad3"/>
    <property type="match status" value="1"/>
</dbReference>
<evidence type="ECO:0000256" key="4">
    <source>
        <dbReference type="ARBA" id="ARBA00022485"/>
    </source>
</evidence>
<dbReference type="AlphaFoldDB" id="A0A9Q0R4S1"/>
<comment type="subcellular location">
    <subcellularLocation>
        <location evidence="2">Nucleus</location>
    </subcellularLocation>
</comment>
<keyword evidence="9 20" id="KW-0347">Helicase</keyword>
<dbReference type="PRINTS" id="PR00852">
    <property type="entry name" value="XRODRMPGMNTD"/>
</dbReference>
<dbReference type="GO" id="GO:0016818">
    <property type="term" value="F:hydrolase activity, acting on acid anhydrides, in phosphorus-containing anhydrides"/>
    <property type="evidence" value="ECO:0007669"/>
    <property type="project" value="InterPro"/>
</dbReference>
<keyword evidence="12" id="KW-0411">Iron-sulfur</keyword>
<dbReference type="Pfam" id="PF06733">
    <property type="entry name" value="DEAD_2"/>
    <property type="match status" value="1"/>
</dbReference>
<sequence>MQFLIDNLVVYFPFPFIYPEQYEYMKNLKQTFDQKGISTLEIPPTSRKSTALLSLYLSYKKQYPEIGKLIYCTRNIYQTQQILEELKLIIQIRKKEFHQENDILAIGVSSRRNLCVNQELFQENDAQSFENRCLNLTCLQNRKKYSQDQTTSVCSFYENFIRQENEDLFELPKGVYSIEDVRKIATQRKICSYFWTHRLISKADILVVNYRYILDPKLDSIVCDKLDQNAIIFYDDAHNIDEDCTEVTSIHLDLEILRNASKKVKEIRTKIELEDDLKEDFEKEYEFLLEGIIKKQEILKFESKQEKQMDIEENQEEKEHIKDIENTIADNFMPDPLFPGDIVEEPVPGSIRRPLHYLHNLYRVIDYLKNKCHPGKSNTGRKGLFINERIKKGEANQTSVKSIRTYQLTDELFSKIQVPIYPLRFYPKRFQLLLRTLKVNNKKLFSSIELVTNFLSLVSTYDQGFEIIIEYDQNTTRSLQLVCLDASLCFGRQLSSKFDRVILTSSHFSPLDFYAKILRFKPLISKSIPMVLMRKSIFAMIATKGNDQSSITTKFDVLQDPTAVRNYGNLLVDLAEIVPDGIICCFPSFKYMENIVHIWNQFGLLNKILEHKLIFSETEDLLSSSFVVENFKHACDIGRGGVLLCLTRGRIARNGGVENLTNHYSRCTILFGVPYADTQSVHVKDKLEYLGDFYQIKEVDYLNFDAMRNVSHFLSNIVSRKNDYGFVIFADKRFNRKDKLDLLPVWFSPFLSENFLNLSTDHCKQYSLQFFREMSVQITQVEQIGKSILSQSNLEKQKKI</sequence>
<evidence type="ECO:0000313" key="21">
    <source>
        <dbReference type="Proteomes" id="UP001149090"/>
    </source>
</evidence>
<evidence type="ECO:0000256" key="1">
    <source>
        <dbReference type="ARBA" id="ARBA00001966"/>
    </source>
</evidence>
<evidence type="ECO:0000256" key="7">
    <source>
        <dbReference type="ARBA" id="ARBA00022763"/>
    </source>
</evidence>
<dbReference type="EC" id="5.6.2.3" evidence="17"/>
<keyword evidence="4" id="KW-0004">4Fe-4S</keyword>
<dbReference type="GO" id="GO:0006366">
    <property type="term" value="P:transcription by RNA polymerase II"/>
    <property type="evidence" value="ECO:0007669"/>
    <property type="project" value="TreeGrafter"/>
</dbReference>
<dbReference type="GO" id="GO:0003678">
    <property type="term" value="F:DNA helicase activity"/>
    <property type="evidence" value="ECO:0007669"/>
    <property type="project" value="InterPro"/>
</dbReference>
<dbReference type="InterPro" id="IPR010614">
    <property type="entry name" value="RAD3-like_helicase_DEAD"/>
</dbReference>
<evidence type="ECO:0000256" key="5">
    <source>
        <dbReference type="ARBA" id="ARBA00022723"/>
    </source>
</evidence>
<evidence type="ECO:0000256" key="13">
    <source>
        <dbReference type="ARBA" id="ARBA00023125"/>
    </source>
</evidence>
<evidence type="ECO:0000256" key="3">
    <source>
        <dbReference type="ARBA" id="ARBA00009146"/>
    </source>
</evidence>
<dbReference type="OrthoDB" id="272481at2759"/>
<gene>
    <name evidence="20" type="ORF">M0811_03377</name>
</gene>
<dbReference type="EMBL" id="JAPDFW010000147">
    <property type="protein sequence ID" value="KAJ5066044.1"/>
    <property type="molecule type" value="Genomic_DNA"/>
</dbReference>
<dbReference type="FunFam" id="3.40.50.300:FF:000135">
    <property type="entry name" value="DNA repair helicase RAD3, putative"/>
    <property type="match status" value="1"/>
</dbReference>
<keyword evidence="6" id="KW-0547">Nucleotide-binding</keyword>
<dbReference type="InterPro" id="IPR045028">
    <property type="entry name" value="DinG/Rad3-like"/>
</dbReference>
<dbReference type="InterPro" id="IPR010643">
    <property type="entry name" value="HBB"/>
</dbReference>
<evidence type="ECO:0000256" key="9">
    <source>
        <dbReference type="ARBA" id="ARBA00022806"/>
    </source>
</evidence>
<accession>A0A9Q0R4S1</accession>
<dbReference type="InterPro" id="IPR006554">
    <property type="entry name" value="Helicase-like_DEXD_c2"/>
</dbReference>
<evidence type="ECO:0000256" key="15">
    <source>
        <dbReference type="ARBA" id="ARBA00023235"/>
    </source>
</evidence>
<proteinExistence type="inferred from homology"/>
<evidence type="ECO:0000256" key="12">
    <source>
        <dbReference type="ARBA" id="ARBA00023014"/>
    </source>
</evidence>
<dbReference type="GO" id="GO:0005524">
    <property type="term" value="F:ATP binding"/>
    <property type="evidence" value="ECO:0007669"/>
    <property type="project" value="UniProtKB-KW"/>
</dbReference>
<keyword evidence="13" id="KW-0238">DNA-binding</keyword>
<evidence type="ECO:0000256" key="11">
    <source>
        <dbReference type="ARBA" id="ARBA00023004"/>
    </source>
</evidence>
<dbReference type="InterPro" id="IPR001945">
    <property type="entry name" value="RAD3/XPD"/>
</dbReference>
<dbReference type="InterPro" id="IPR013020">
    <property type="entry name" value="Rad3/Chl1-like"/>
</dbReference>
<evidence type="ECO:0000256" key="16">
    <source>
        <dbReference type="ARBA" id="ARBA00023242"/>
    </source>
</evidence>
<keyword evidence="5" id="KW-0479">Metal-binding</keyword>
<dbReference type="GO" id="GO:0006289">
    <property type="term" value="P:nucleotide-excision repair"/>
    <property type="evidence" value="ECO:0007669"/>
    <property type="project" value="InterPro"/>
</dbReference>
<protein>
    <recommendedName>
        <fullName evidence="17">DNA 5'-3' helicase</fullName>
        <ecNumber evidence="17">5.6.2.3</ecNumber>
    </recommendedName>
</protein>
<comment type="catalytic activity">
    <reaction evidence="18">
        <text>ATP + H2O = ADP + phosphate + H(+)</text>
        <dbReference type="Rhea" id="RHEA:13065"/>
        <dbReference type="ChEBI" id="CHEBI:15377"/>
        <dbReference type="ChEBI" id="CHEBI:15378"/>
        <dbReference type="ChEBI" id="CHEBI:30616"/>
        <dbReference type="ChEBI" id="CHEBI:43474"/>
        <dbReference type="ChEBI" id="CHEBI:456216"/>
        <dbReference type="EC" id="5.6.2.3"/>
    </reaction>
</comment>
<evidence type="ECO:0000259" key="19">
    <source>
        <dbReference type="PROSITE" id="PS51193"/>
    </source>
</evidence>
<dbReference type="GO" id="GO:0003684">
    <property type="term" value="F:damaged DNA binding"/>
    <property type="evidence" value="ECO:0007669"/>
    <property type="project" value="TreeGrafter"/>
</dbReference>
<keyword evidence="21" id="KW-1185">Reference proteome</keyword>
<dbReference type="Proteomes" id="UP001149090">
    <property type="component" value="Unassembled WGS sequence"/>
</dbReference>
<keyword evidence="16" id="KW-0539">Nucleus</keyword>
<dbReference type="GO" id="GO:0051536">
    <property type="term" value="F:iron-sulfur cluster binding"/>
    <property type="evidence" value="ECO:0007669"/>
    <property type="project" value="UniProtKB-KW"/>
</dbReference>
<reference evidence="20" key="1">
    <citation type="submission" date="2022-10" db="EMBL/GenBank/DDBJ databases">
        <title>Novel sulphate-reducing endosymbionts in the free-living metamonad Anaeramoeba.</title>
        <authorList>
            <person name="Jerlstrom-Hultqvist J."/>
            <person name="Cepicka I."/>
            <person name="Gallot-Lavallee L."/>
            <person name="Salas-Leiva D."/>
            <person name="Curtis B.A."/>
            <person name="Zahonova K."/>
            <person name="Pipaliya S."/>
            <person name="Dacks J."/>
            <person name="Roger A.J."/>
        </authorList>
    </citation>
    <scope>NUCLEOTIDE SEQUENCE</scope>
    <source>
        <strain evidence="20">BMAN</strain>
    </source>
</reference>
<dbReference type="InterPro" id="IPR014013">
    <property type="entry name" value="Helic_SF1/SF2_ATP-bd_DinG/Rad3"/>
</dbReference>
<keyword evidence="7" id="KW-0227">DNA damage</keyword>
<evidence type="ECO:0000256" key="6">
    <source>
        <dbReference type="ARBA" id="ARBA00022741"/>
    </source>
</evidence>
<keyword evidence="14" id="KW-0234">DNA repair</keyword>
<comment type="similarity">
    <text evidence="3">Belongs to the helicase family. RAD3/XPD subfamily.</text>
</comment>
<dbReference type="PROSITE" id="PS51193">
    <property type="entry name" value="HELICASE_ATP_BIND_2"/>
    <property type="match status" value="1"/>
</dbReference>
<dbReference type="GO" id="GO:0046872">
    <property type="term" value="F:metal ion binding"/>
    <property type="evidence" value="ECO:0007669"/>
    <property type="project" value="UniProtKB-KW"/>
</dbReference>
<dbReference type="Gene3D" id="3.40.50.300">
    <property type="entry name" value="P-loop containing nucleotide triphosphate hydrolases"/>
    <property type="match status" value="2"/>
</dbReference>
<evidence type="ECO:0000256" key="2">
    <source>
        <dbReference type="ARBA" id="ARBA00004123"/>
    </source>
</evidence>
<dbReference type="InterPro" id="IPR027417">
    <property type="entry name" value="P-loop_NTPase"/>
</dbReference>
<feature type="domain" description="Helicase ATP-binding" evidence="19">
    <location>
        <begin position="7"/>
        <end position="283"/>
    </location>
</feature>
<evidence type="ECO:0000256" key="14">
    <source>
        <dbReference type="ARBA" id="ARBA00023204"/>
    </source>
</evidence>